<feature type="chain" id="PRO_5023900367" description="DsrE/DsrF-like family protein" evidence="1">
    <location>
        <begin position="24"/>
        <end position="145"/>
    </location>
</feature>
<dbReference type="InterPro" id="IPR027396">
    <property type="entry name" value="DsrEFH-like"/>
</dbReference>
<dbReference type="Gene3D" id="3.40.1260.10">
    <property type="entry name" value="DsrEFH-like"/>
    <property type="match status" value="1"/>
</dbReference>
<name>A0A5J6LH69_9GAMM</name>
<sequence>MKTSNYAALILAASLLAPIAVQADDHSVEKALIMVNSGSLQTQGMAMVLGNAMQGQGAQVDVLLCDEAGNLALQDTVSEALKPNNVTPEQLMLKLQQGGASVSVCALYLPNSSNDRDALREGVDVAAPPAIAEKMLATDTRVFSF</sequence>
<organism evidence="2 3">
    <name type="scientific">Nitrincola iocasae</name>
    <dbReference type="NCBI Taxonomy" id="2614693"/>
    <lineage>
        <taxon>Bacteria</taxon>
        <taxon>Pseudomonadati</taxon>
        <taxon>Pseudomonadota</taxon>
        <taxon>Gammaproteobacteria</taxon>
        <taxon>Oceanospirillales</taxon>
        <taxon>Oceanospirillaceae</taxon>
        <taxon>Nitrincola</taxon>
    </lineage>
</organism>
<accession>A0A5J6LH69</accession>
<dbReference type="RefSeq" id="WP_151057046.1">
    <property type="nucleotide sequence ID" value="NZ_CP044222.1"/>
</dbReference>
<dbReference type="EMBL" id="CP044222">
    <property type="protein sequence ID" value="QEW07531.1"/>
    <property type="molecule type" value="Genomic_DNA"/>
</dbReference>
<gene>
    <name evidence="2" type="ORF">F5I99_14070</name>
</gene>
<feature type="signal peptide" evidence="1">
    <location>
        <begin position="1"/>
        <end position="23"/>
    </location>
</feature>
<proteinExistence type="predicted"/>
<keyword evidence="3" id="KW-1185">Reference proteome</keyword>
<dbReference type="Proteomes" id="UP000325606">
    <property type="component" value="Chromosome"/>
</dbReference>
<dbReference type="KEGG" id="nik:F5I99_14070"/>
<protein>
    <recommendedName>
        <fullName evidence="4">DsrE/DsrF-like family protein</fullName>
    </recommendedName>
</protein>
<evidence type="ECO:0008006" key="4">
    <source>
        <dbReference type="Google" id="ProtNLM"/>
    </source>
</evidence>
<keyword evidence="1" id="KW-0732">Signal</keyword>
<reference evidence="2 3" key="1">
    <citation type="submission" date="2019-09" db="EMBL/GenBank/DDBJ databases">
        <title>Nitrincola iocasae sp. nov., a bacterium isolated from the sediment collected at a cold seep field in South China Sea.</title>
        <authorList>
            <person name="Zhang H."/>
            <person name="Wang H."/>
            <person name="Li C."/>
        </authorList>
    </citation>
    <scope>NUCLEOTIDE SEQUENCE [LARGE SCALE GENOMIC DNA]</scope>
    <source>
        <strain evidence="2 3">KXZD1103</strain>
    </source>
</reference>
<evidence type="ECO:0000313" key="2">
    <source>
        <dbReference type="EMBL" id="QEW07531.1"/>
    </source>
</evidence>
<evidence type="ECO:0000313" key="3">
    <source>
        <dbReference type="Proteomes" id="UP000325606"/>
    </source>
</evidence>
<dbReference type="SUPFAM" id="SSF75169">
    <property type="entry name" value="DsrEFH-like"/>
    <property type="match status" value="1"/>
</dbReference>
<dbReference type="AlphaFoldDB" id="A0A5J6LH69"/>
<evidence type="ECO:0000256" key="1">
    <source>
        <dbReference type="SAM" id="SignalP"/>
    </source>
</evidence>